<evidence type="ECO:0000313" key="2">
    <source>
        <dbReference type="EMBL" id="MCD5310122.1"/>
    </source>
</evidence>
<evidence type="ECO:0000259" key="1">
    <source>
        <dbReference type="Pfam" id="PF00583"/>
    </source>
</evidence>
<dbReference type="Pfam" id="PF00583">
    <property type="entry name" value="Acetyltransf_1"/>
    <property type="match status" value="1"/>
</dbReference>
<keyword evidence="2" id="KW-0012">Acyltransferase</keyword>
<keyword evidence="3" id="KW-1185">Reference proteome</keyword>
<accession>A0A9X1SRY9</accession>
<gene>
    <name evidence="2" type="ORF">LR394_04390</name>
</gene>
<dbReference type="Proteomes" id="UP001138997">
    <property type="component" value="Unassembled WGS sequence"/>
</dbReference>
<dbReference type="SUPFAM" id="SSF55729">
    <property type="entry name" value="Acyl-CoA N-acyltransferases (Nat)"/>
    <property type="match status" value="1"/>
</dbReference>
<reference evidence="2" key="1">
    <citation type="submission" date="2021-11" db="EMBL/GenBank/DDBJ databases">
        <title>Streptomyces corallinus and Kineosporia corallina sp. nov., two new coral-derived marine actinobacteria.</title>
        <authorList>
            <person name="Buangrab K."/>
            <person name="Sutthacheep M."/>
            <person name="Yeemin T."/>
            <person name="Harunari E."/>
            <person name="Igarashi Y."/>
            <person name="Sripreechasak P."/>
            <person name="Kanchanasin P."/>
            <person name="Tanasupawat S."/>
            <person name="Phongsopitanun W."/>
        </authorList>
    </citation>
    <scope>NUCLEOTIDE SEQUENCE</scope>
    <source>
        <strain evidence="2">JCM 31032</strain>
    </source>
</reference>
<sequence>MELIVTSSVEDNDGEFWALYQDAFQNLRHQAVQRHLMYDTEFKEVMLDERVTKYMVRDAQTGRLVALSTMTNDLHAVPLVSPEYFQHQYPELYAQQRIWYIGFLAVAPDYQGSPAASQLIERMCADVNAADGMFVVDICEHRSRRMFAIGIERMAAQHLPNLKRKRLDAQVFWGYEFPDATAA</sequence>
<feature type="domain" description="N-acetyltransferase" evidence="1">
    <location>
        <begin position="46"/>
        <end position="147"/>
    </location>
</feature>
<comment type="caution">
    <text evidence="2">The sequence shown here is derived from an EMBL/GenBank/DDBJ whole genome shotgun (WGS) entry which is preliminary data.</text>
</comment>
<dbReference type="RefSeq" id="WP_231439050.1">
    <property type="nucleotide sequence ID" value="NZ_JAJOMB010000002.1"/>
</dbReference>
<dbReference type="EMBL" id="JAJOMB010000002">
    <property type="protein sequence ID" value="MCD5310122.1"/>
    <property type="molecule type" value="Genomic_DNA"/>
</dbReference>
<dbReference type="AlphaFoldDB" id="A0A9X1SRY9"/>
<dbReference type="Gene3D" id="3.40.630.30">
    <property type="match status" value="1"/>
</dbReference>
<organism evidence="2 3">
    <name type="scientific">Kineosporia babensis</name>
    <dbReference type="NCBI Taxonomy" id="499548"/>
    <lineage>
        <taxon>Bacteria</taxon>
        <taxon>Bacillati</taxon>
        <taxon>Actinomycetota</taxon>
        <taxon>Actinomycetes</taxon>
        <taxon>Kineosporiales</taxon>
        <taxon>Kineosporiaceae</taxon>
        <taxon>Kineosporia</taxon>
    </lineage>
</organism>
<protein>
    <submittedName>
        <fullName evidence="2">GNAT family N-acetyltransferase</fullName>
        <ecNumber evidence="2">2.3.1.-</ecNumber>
    </submittedName>
</protein>
<proteinExistence type="predicted"/>
<name>A0A9X1SRY9_9ACTN</name>
<dbReference type="EC" id="2.3.1.-" evidence="2"/>
<evidence type="ECO:0000313" key="3">
    <source>
        <dbReference type="Proteomes" id="UP001138997"/>
    </source>
</evidence>
<dbReference type="InterPro" id="IPR016181">
    <property type="entry name" value="Acyl_CoA_acyltransferase"/>
</dbReference>
<dbReference type="InterPro" id="IPR000182">
    <property type="entry name" value="GNAT_dom"/>
</dbReference>
<keyword evidence="2" id="KW-0808">Transferase</keyword>
<dbReference type="GO" id="GO:0016747">
    <property type="term" value="F:acyltransferase activity, transferring groups other than amino-acyl groups"/>
    <property type="evidence" value="ECO:0007669"/>
    <property type="project" value="InterPro"/>
</dbReference>